<dbReference type="InterPro" id="IPR015943">
    <property type="entry name" value="WD40/YVTN_repeat-like_dom_sf"/>
</dbReference>
<evidence type="ECO:0000256" key="1">
    <source>
        <dbReference type="ARBA" id="ARBA00022574"/>
    </source>
</evidence>
<proteinExistence type="predicted"/>
<dbReference type="AlphaFoldDB" id="A0A061GU90"/>
<dbReference type="Gramene" id="EOY32717">
    <property type="protein sequence ID" value="EOY32717"/>
    <property type="gene ID" value="TCM_040743"/>
</dbReference>
<dbReference type="PROSITE" id="PS50294">
    <property type="entry name" value="WD_REPEATS_REGION"/>
    <property type="match status" value="1"/>
</dbReference>
<dbReference type="eggNOG" id="KOG0296">
    <property type="taxonomic scope" value="Eukaryota"/>
</dbReference>
<dbReference type="EMBL" id="CM001887">
    <property type="protein sequence ID" value="EOY32717.1"/>
    <property type="molecule type" value="Genomic_DNA"/>
</dbReference>
<accession>A0A061GU90</accession>
<sequence>MRWVFKGELCAVACIPTDPVLVAAGNGDDRGFLWKIGHADWASELQGHTDSVSSLAFSNDGQCTWRWVRWHPKGHQILAGSEDYSVWMWNADNRKFNKYYVIYSGKTICTGSEDATLRIRNLSQPHHTEGLTCLSISSDSTFAVTGSKDGSVHIVNVTTGKPDLAAGSIGSSASRPDPTVGSSTLWLDLVVGKCRSSVVVARSGHMFDLLLKLYMAASPRLFLVAWIETLPYEMYNTRRRVSYVTTRLVDLFQNETHTNEGVTCLAWLGASKFLATGCCDGRIRLWNCLSGKCVATLKGHQHAIQSLSVSSNLEFLVSVSIDGTARVFEIRHFH</sequence>
<dbReference type="Proteomes" id="UP000026915">
    <property type="component" value="Chromosome 9"/>
</dbReference>
<dbReference type="Gene3D" id="2.130.10.10">
    <property type="entry name" value="YVTN repeat-like/Quinoprotein amine dehydrogenase"/>
    <property type="match status" value="3"/>
</dbReference>
<dbReference type="PROSITE" id="PS00678">
    <property type="entry name" value="WD_REPEATS_1"/>
    <property type="match status" value="1"/>
</dbReference>
<dbReference type="InParanoid" id="A0A061GU90"/>
<dbReference type="InterPro" id="IPR036322">
    <property type="entry name" value="WD40_repeat_dom_sf"/>
</dbReference>
<dbReference type="InterPro" id="IPR001680">
    <property type="entry name" value="WD40_rpt"/>
</dbReference>
<protein>
    <submittedName>
        <fullName evidence="4">Transducin family protein / WD-40 repeat family protein, putative</fullName>
    </submittedName>
</protein>
<dbReference type="PANTHER" id="PTHR19857:SF8">
    <property type="entry name" value="ANGIO-ASSOCIATED MIGRATORY CELL PROTEIN"/>
    <property type="match status" value="1"/>
</dbReference>
<feature type="repeat" description="WD" evidence="3">
    <location>
        <begin position="297"/>
        <end position="334"/>
    </location>
</feature>
<dbReference type="PANTHER" id="PTHR19857">
    <property type="entry name" value="MITOCHONDRIAL DIVISION PROTEIN 1-RELATED"/>
    <property type="match status" value="1"/>
</dbReference>
<dbReference type="FunCoup" id="A0A061GU90">
    <property type="interactions" value="2823"/>
</dbReference>
<reference evidence="4 5" key="1">
    <citation type="journal article" date="2013" name="Genome Biol.">
        <title>The genome sequence of the most widely cultivated cacao type and its use to identify candidate genes regulating pod color.</title>
        <authorList>
            <person name="Motamayor J.C."/>
            <person name="Mockaitis K."/>
            <person name="Schmutz J."/>
            <person name="Haiminen N."/>
            <person name="Iii D.L."/>
            <person name="Cornejo O."/>
            <person name="Findley S.D."/>
            <person name="Zheng P."/>
            <person name="Utro F."/>
            <person name="Royaert S."/>
            <person name="Saski C."/>
            <person name="Jenkins J."/>
            <person name="Podicheti R."/>
            <person name="Zhao M."/>
            <person name="Scheffler B.E."/>
            <person name="Stack J.C."/>
            <person name="Feltus F.A."/>
            <person name="Mustiga G.M."/>
            <person name="Amores F."/>
            <person name="Phillips W."/>
            <person name="Marelli J.P."/>
            <person name="May G.D."/>
            <person name="Shapiro H."/>
            <person name="Ma J."/>
            <person name="Bustamante C.D."/>
            <person name="Schnell R.J."/>
            <person name="Main D."/>
            <person name="Gilbert D."/>
            <person name="Parida L."/>
            <person name="Kuhn D.N."/>
        </authorList>
    </citation>
    <scope>NUCLEOTIDE SEQUENCE [LARGE SCALE GENOMIC DNA]</scope>
    <source>
        <strain evidence="5">cv. Matina 1-6</strain>
    </source>
</reference>
<feature type="repeat" description="WD" evidence="3">
    <location>
        <begin position="255"/>
        <end position="296"/>
    </location>
</feature>
<dbReference type="Pfam" id="PF00400">
    <property type="entry name" value="WD40"/>
    <property type="match status" value="5"/>
</dbReference>
<gene>
    <name evidence="4" type="ORF">TCM_040743</name>
</gene>
<dbReference type="InterPro" id="IPR051179">
    <property type="entry name" value="WD_repeat_multifunction"/>
</dbReference>
<dbReference type="SMART" id="SM00320">
    <property type="entry name" value="WD40"/>
    <property type="match status" value="4"/>
</dbReference>
<feature type="repeat" description="WD" evidence="3">
    <location>
        <begin position="68"/>
        <end position="99"/>
    </location>
</feature>
<evidence type="ECO:0000313" key="5">
    <source>
        <dbReference type="Proteomes" id="UP000026915"/>
    </source>
</evidence>
<feature type="repeat" description="WD" evidence="3">
    <location>
        <begin position="124"/>
        <end position="165"/>
    </location>
</feature>
<dbReference type="InterPro" id="IPR019775">
    <property type="entry name" value="WD40_repeat_CS"/>
</dbReference>
<keyword evidence="2" id="KW-0677">Repeat</keyword>
<dbReference type="STRING" id="3641.A0A061GU90"/>
<name>A0A061GU90_THECC</name>
<evidence type="ECO:0000256" key="3">
    <source>
        <dbReference type="PROSITE-ProRule" id="PRU00221"/>
    </source>
</evidence>
<dbReference type="SUPFAM" id="SSF50978">
    <property type="entry name" value="WD40 repeat-like"/>
    <property type="match status" value="1"/>
</dbReference>
<organism evidence="4 5">
    <name type="scientific">Theobroma cacao</name>
    <name type="common">Cacao</name>
    <name type="synonym">Cocoa</name>
    <dbReference type="NCBI Taxonomy" id="3641"/>
    <lineage>
        <taxon>Eukaryota</taxon>
        <taxon>Viridiplantae</taxon>
        <taxon>Streptophyta</taxon>
        <taxon>Embryophyta</taxon>
        <taxon>Tracheophyta</taxon>
        <taxon>Spermatophyta</taxon>
        <taxon>Magnoliopsida</taxon>
        <taxon>eudicotyledons</taxon>
        <taxon>Gunneridae</taxon>
        <taxon>Pentapetalae</taxon>
        <taxon>rosids</taxon>
        <taxon>malvids</taxon>
        <taxon>Malvales</taxon>
        <taxon>Malvaceae</taxon>
        <taxon>Byttnerioideae</taxon>
        <taxon>Theobroma</taxon>
    </lineage>
</organism>
<keyword evidence="5" id="KW-1185">Reference proteome</keyword>
<evidence type="ECO:0000256" key="2">
    <source>
        <dbReference type="ARBA" id="ARBA00022737"/>
    </source>
</evidence>
<dbReference type="HOGENOM" id="CLU_000288_57_9_1"/>
<dbReference type="PROSITE" id="PS50082">
    <property type="entry name" value="WD_REPEATS_2"/>
    <property type="match status" value="4"/>
</dbReference>
<keyword evidence="1 3" id="KW-0853">WD repeat</keyword>
<evidence type="ECO:0000313" key="4">
    <source>
        <dbReference type="EMBL" id="EOY32717.1"/>
    </source>
</evidence>